<evidence type="ECO:0000313" key="3">
    <source>
        <dbReference type="Proteomes" id="UP001152799"/>
    </source>
</evidence>
<sequence length="179" mass="20447">MNLQQLKLNLCSFYNYNCPATTAKSTRRCIESESIISKLIRFFFQIKIKILKYFFNSLPKQIYPPEILVMEYWKPQSCLSKKQPSKPTYFTQIKPTTFDQSKPTSCARSEAAATCAITKQSPTPIEHTLSTNITENLDTTTATTKQIETTLMPTTTMPTTTNRPKDLRIPRPDRLNHGG</sequence>
<dbReference type="AlphaFoldDB" id="A0A9N9QPY0"/>
<feature type="region of interest" description="Disordered" evidence="1">
    <location>
        <begin position="154"/>
        <end position="179"/>
    </location>
</feature>
<evidence type="ECO:0000313" key="2">
    <source>
        <dbReference type="EMBL" id="CAG9768774.1"/>
    </source>
</evidence>
<evidence type="ECO:0000256" key="1">
    <source>
        <dbReference type="SAM" id="MobiDB-lite"/>
    </source>
</evidence>
<protein>
    <submittedName>
        <fullName evidence="2">Uncharacterized protein</fullName>
    </submittedName>
</protein>
<reference evidence="2" key="1">
    <citation type="submission" date="2022-01" db="EMBL/GenBank/DDBJ databases">
        <authorList>
            <person name="King R."/>
        </authorList>
    </citation>
    <scope>NUCLEOTIDE SEQUENCE</scope>
</reference>
<organism evidence="2 3">
    <name type="scientific">Ceutorhynchus assimilis</name>
    <name type="common">cabbage seed weevil</name>
    <dbReference type="NCBI Taxonomy" id="467358"/>
    <lineage>
        <taxon>Eukaryota</taxon>
        <taxon>Metazoa</taxon>
        <taxon>Ecdysozoa</taxon>
        <taxon>Arthropoda</taxon>
        <taxon>Hexapoda</taxon>
        <taxon>Insecta</taxon>
        <taxon>Pterygota</taxon>
        <taxon>Neoptera</taxon>
        <taxon>Endopterygota</taxon>
        <taxon>Coleoptera</taxon>
        <taxon>Polyphaga</taxon>
        <taxon>Cucujiformia</taxon>
        <taxon>Curculionidae</taxon>
        <taxon>Ceutorhynchinae</taxon>
        <taxon>Ceutorhynchus</taxon>
    </lineage>
</organism>
<keyword evidence="3" id="KW-1185">Reference proteome</keyword>
<dbReference type="Proteomes" id="UP001152799">
    <property type="component" value="Chromosome 5"/>
</dbReference>
<accession>A0A9N9QPY0</accession>
<name>A0A9N9QPY0_9CUCU</name>
<feature type="compositionally biased region" description="Basic and acidic residues" evidence="1">
    <location>
        <begin position="163"/>
        <end position="179"/>
    </location>
</feature>
<proteinExistence type="predicted"/>
<gene>
    <name evidence="2" type="ORF">CEUTPL_LOCUS9297</name>
</gene>
<dbReference type="EMBL" id="OU892281">
    <property type="protein sequence ID" value="CAG9768774.1"/>
    <property type="molecule type" value="Genomic_DNA"/>
</dbReference>